<reference evidence="3 4" key="1">
    <citation type="submission" date="2020-08" db="EMBL/GenBank/DDBJ databases">
        <title>Complete genome sequence of Raphidiopsis curvispora isolated from drinking water reservoir in South Korea.</title>
        <authorList>
            <person name="Jeong J."/>
        </authorList>
    </citation>
    <scope>NUCLEOTIDE SEQUENCE [LARGE SCALE GENOMIC DNA]</scope>
    <source>
        <strain evidence="3 4">GIHE-G1</strain>
    </source>
</reference>
<keyword evidence="4" id="KW-1185">Reference proteome</keyword>
<protein>
    <submittedName>
        <fullName evidence="3">Uncharacterized protein</fullName>
    </submittedName>
</protein>
<feature type="region of interest" description="Disordered" evidence="2">
    <location>
        <begin position="249"/>
        <end position="298"/>
    </location>
</feature>
<feature type="compositionally biased region" description="Polar residues" evidence="2">
    <location>
        <begin position="264"/>
        <end position="278"/>
    </location>
</feature>
<proteinExistence type="predicted"/>
<organism evidence="3 4">
    <name type="scientific">Cylindrospermopsis curvispora GIHE-G1</name>
    <dbReference type="NCBI Taxonomy" id="2666332"/>
    <lineage>
        <taxon>Bacteria</taxon>
        <taxon>Bacillati</taxon>
        <taxon>Cyanobacteriota</taxon>
        <taxon>Cyanophyceae</taxon>
        <taxon>Nostocales</taxon>
        <taxon>Aphanizomenonaceae</taxon>
        <taxon>Cylindrospermopsis</taxon>
    </lineage>
</organism>
<dbReference type="Gene3D" id="1.20.120.20">
    <property type="entry name" value="Apolipoprotein"/>
    <property type="match status" value="1"/>
</dbReference>
<feature type="coiled-coil region" evidence="1">
    <location>
        <begin position="159"/>
        <end position="190"/>
    </location>
</feature>
<evidence type="ECO:0000256" key="2">
    <source>
        <dbReference type="SAM" id="MobiDB-lite"/>
    </source>
</evidence>
<gene>
    <name evidence="3" type="ORF">IAR63_16805</name>
</gene>
<sequence length="298" mass="34329">MNELTKSDLRERLGNIDQIRDILIGPHLREYNNRLEQLERGLASVQYELRSRGEETRQAILVELNATADLLEKKIRNLIIKDEEEKFNLNQQIDNINKRILTATQELQDSLTSELDELAENADKRFKSIQTKDEEEKLEIRQQLELVNKRLGGSIETVKETFQQQTKTLQENLQATRNKLQDEITELRVQTIEELERYSSILTQEKVSKDDMAELLFELGLRLQGKEFVPELQQVANLTEELQTIITESPDQSVTHLIPENPPEVTSESKPTVSNSSPRAKVEGSTPRRTRTSRLKGG</sequence>
<dbReference type="AlphaFoldDB" id="A0A7H0F087"/>
<dbReference type="KEGG" id="ccur:IAR63_16805"/>
<feature type="compositionally biased region" description="Basic residues" evidence="2">
    <location>
        <begin position="288"/>
        <end position="298"/>
    </location>
</feature>
<dbReference type="Proteomes" id="UP000516013">
    <property type="component" value="Chromosome"/>
</dbReference>
<accession>A0A7H0F087</accession>
<keyword evidence="1" id="KW-0175">Coiled coil</keyword>
<evidence type="ECO:0000313" key="3">
    <source>
        <dbReference type="EMBL" id="QNP29453.1"/>
    </source>
</evidence>
<evidence type="ECO:0000313" key="4">
    <source>
        <dbReference type="Proteomes" id="UP000516013"/>
    </source>
</evidence>
<feature type="coiled-coil region" evidence="1">
    <location>
        <begin position="28"/>
        <end position="121"/>
    </location>
</feature>
<name>A0A7H0F087_9CYAN</name>
<dbReference type="EMBL" id="CP060822">
    <property type="protein sequence ID" value="QNP29453.1"/>
    <property type="molecule type" value="Genomic_DNA"/>
</dbReference>
<evidence type="ECO:0000256" key="1">
    <source>
        <dbReference type="SAM" id="Coils"/>
    </source>
</evidence>
<dbReference type="RefSeq" id="WP_187706057.1">
    <property type="nucleotide sequence ID" value="NZ_CP060822.1"/>
</dbReference>